<protein>
    <recommendedName>
        <fullName evidence="4">Transglutaminase</fullName>
    </recommendedName>
</protein>
<dbReference type="InterPro" id="IPR038765">
    <property type="entry name" value="Papain-like_cys_pep_sf"/>
</dbReference>
<evidence type="ECO:0000256" key="1">
    <source>
        <dbReference type="SAM" id="MobiDB-lite"/>
    </source>
</evidence>
<reference evidence="3" key="1">
    <citation type="submission" date="2016-04" db="EMBL/GenBank/DDBJ databases">
        <authorList>
            <person name="Evans L.H."/>
            <person name="Alamgir A."/>
            <person name="Owens N."/>
            <person name="Weber N.D."/>
            <person name="Virtaneva K."/>
            <person name="Barbian K."/>
            <person name="Babar A."/>
            <person name="Rosenke K."/>
        </authorList>
    </citation>
    <scope>NUCLEOTIDE SEQUENCE</scope>
    <source>
        <strain evidence="3">86</strain>
    </source>
</reference>
<evidence type="ECO:0008006" key="4">
    <source>
        <dbReference type="Google" id="ProtNLM"/>
    </source>
</evidence>
<evidence type="ECO:0000313" key="3">
    <source>
        <dbReference type="EMBL" id="SBV98620.1"/>
    </source>
</evidence>
<organism evidence="3">
    <name type="scientific">uncultured delta proteobacterium</name>
    <dbReference type="NCBI Taxonomy" id="34034"/>
    <lineage>
        <taxon>Bacteria</taxon>
        <taxon>Deltaproteobacteria</taxon>
        <taxon>environmental samples</taxon>
    </lineage>
</organism>
<dbReference type="AlphaFoldDB" id="A0A212JGR8"/>
<dbReference type="EMBL" id="FLUQ01000001">
    <property type="protein sequence ID" value="SBV98620.1"/>
    <property type="molecule type" value="Genomic_DNA"/>
</dbReference>
<feature type="chain" id="PRO_5013301613" description="Transglutaminase" evidence="2">
    <location>
        <begin position="22"/>
        <end position="238"/>
    </location>
</feature>
<dbReference type="PANTHER" id="PTHR39327:SF1">
    <property type="entry name" value="BLR5470 PROTEIN"/>
    <property type="match status" value="1"/>
</dbReference>
<dbReference type="InterPro" id="IPR010319">
    <property type="entry name" value="Transglutaminase-like_Cys_pept"/>
</dbReference>
<sequence>MCNRIVFAICLIVFSVLPAWAEDGLFQKPERAATVVDPWHRKLDPLWQRVLQAQTAAPGFTPGGENFGPVDRPTWKNMVAQAKQSQEQDVLRMVNGYFNQWRPQSDQNAWDSPEYWASPKEFILKRGGDCEDYAIAKYFALRFLGVPADRMRIVAVKRFDEAGTQASEMHAVLAVHTAKTWFILDNNARPKNNIFPHTQYKGRFDPVYSMNEGGAWVHGDATSSSGPAKQADAFEFPK</sequence>
<feature type="region of interest" description="Disordered" evidence="1">
    <location>
        <begin position="219"/>
        <end position="238"/>
    </location>
</feature>
<feature type="signal peptide" evidence="2">
    <location>
        <begin position="1"/>
        <end position="21"/>
    </location>
</feature>
<dbReference type="Gene3D" id="3.10.620.30">
    <property type="match status" value="1"/>
</dbReference>
<dbReference type="SUPFAM" id="SSF54001">
    <property type="entry name" value="Cysteine proteinases"/>
    <property type="match status" value="1"/>
</dbReference>
<gene>
    <name evidence="3" type="ORF">KL86DPRO_11420</name>
</gene>
<dbReference type="Pfam" id="PF06035">
    <property type="entry name" value="Peptidase_C93"/>
    <property type="match status" value="1"/>
</dbReference>
<proteinExistence type="predicted"/>
<accession>A0A212JGR8</accession>
<dbReference type="PANTHER" id="PTHR39327">
    <property type="match status" value="1"/>
</dbReference>
<name>A0A212JGR8_9DELT</name>
<keyword evidence="2" id="KW-0732">Signal</keyword>
<evidence type="ECO:0000256" key="2">
    <source>
        <dbReference type="SAM" id="SignalP"/>
    </source>
</evidence>